<organism evidence="2 3">
    <name type="scientific">Filobacillus milosensis</name>
    <dbReference type="NCBI Taxonomy" id="94137"/>
    <lineage>
        <taxon>Bacteria</taxon>
        <taxon>Bacillati</taxon>
        <taxon>Bacillota</taxon>
        <taxon>Bacilli</taxon>
        <taxon>Bacillales</taxon>
        <taxon>Bacillaceae</taxon>
        <taxon>Filobacillus</taxon>
    </lineage>
</organism>
<feature type="domain" description="Protein kinase" evidence="1">
    <location>
        <begin position="13"/>
        <end position="239"/>
    </location>
</feature>
<evidence type="ECO:0000313" key="3">
    <source>
        <dbReference type="Proteomes" id="UP000297975"/>
    </source>
</evidence>
<protein>
    <recommendedName>
        <fullName evidence="1">Protein kinase domain-containing protein</fullName>
    </recommendedName>
</protein>
<dbReference type="InterPro" id="IPR011009">
    <property type="entry name" value="Kinase-like_dom_sf"/>
</dbReference>
<dbReference type="GO" id="GO:0004672">
    <property type="term" value="F:protein kinase activity"/>
    <property type="evidence" value="ECO:0007669"/>
    <property type="project" value="InterPro"/>
</dbReference>
<gene>
    <name evidence="2" type="ORF">E3U55_06325</name>
</gene>
<dbReference type="OrthoDB" id="9800774at2"/>
<dbReference type="Pfam" id="PF01636">
    <property type="entry name" value="APH"/>
    <property type="match status" value="2"/>
</dbReference>
<dbReference type="Proteomes" id="UP000297975">
    <property type="component" value="Unassembled WGS sequence"/>
</dbReference>
<dbReference type="InterPro" id="IPR002575">
    <property type="entry name" value="Aminoglycoside_PTrfase"/>
</dbReference>
<dbReference type="Gene3D" id="3.30.200.20">
    <property type="entry name" value="Phosphorylase Kinase, domain 1"/>
    <property type="match status" value="1"/>
</dbReference>
<keyword evidence="3" id="KW-1185">Reference proteome</keyword>
<reference evidence="2 3" key="1">
    <citation type="submission" date="2019-03" db="EMBL/GenBank/DDBJ databases">
        <authorList>
            <person name="He R.-H."/>
        </authorList>
    </citation>
    <scope>NUCLEOTIDE SEQUENCE [LARGE SCALE GENOMIC DNA]</scope>
    <source>
        <strain evidence="3">SH 714</strain>
    </source>
</reference>
<name>A0A4Y8IQN7_9BACI</name>
<evidence type="ECO:0000313" key="2">
    <source>
        <dbReference type="EMBL" id="TFB22850.1"/>
    </source>
</evidence>
<proteinExistence type="predicted"/>
<dbReference type="GO" id="GO:0005524">
    <property type="term" value="F:ATP binding"/>
    <property type="evidence" value="ECO:0007669"/>
    <property type="project" value="InterPro"/>
</dbReference>
<dbReference type="EMBL" id="SOPW01000005">
    <property type="protein sequence ID" value="TFB22850.1"/>
    <property type="molecule type" value="Genomic_DNA"/>
</dbReference>
<accession>A0A4Y8IQN7</accession>
<dbReference type="InterPro" id="IPR000719">
    <property type="entry name" value="Prot_kinase_dom"/>
</dbReference>
<dbReference type="InterPro" id="IPR051678">
    <property type="entry name" value="AGP_Transferase"/>
</dbReference>
<sequence>MKTLLKELDLPQHVTLESISWGRDSQVYKVKDGRNQFALRVLPSNRHDQFVKEEKTILYAKQHGIPVSNVHKVVKAEDYSAMLMEWADGKTLLHQLQETPEHAKLLGEEFGHMQAKINRVNYNQPSNLLLSNQKEKRMLDSIKLNNHFLIHLDFHPLNVLTDGLNITAVLDLVNAGAGDPRLDYARTQYLLKMVGDQYLEEQSLKQFLDGWRKGIGGQKINQALEEWAEIRTKRDLGLG</sequence>
<dbReference type="PROSITE" id="PS50011">
    <property type="entry name" value="PROTEIN_KINASE_DOM"/>
    <property type="match status" value="1"/>
</dbReference>
<dbReference type="AlphaFoldDB" id="A0A4Y8IQN7"/>
<evidence type="ECO:0000259" key="1">
    <source>
        <dbReference type="PROSITE" id="PS50011"/>
    </source>
</evidence>
<dbReference type="SUPFAM" id="SSF56112">
    <property type="entry name" value="Protein kinase-like (PK-like)"/>
    <property type="match status" value="1"/>
</dbReference>
<dbReference type="Gene3D" id="3.90.1200.10">
    <property type="match status" value="1"/>
</dbReference>
<comment type="caution">
    <text evidence="2">The sequence shown here is derived from an EMBL/GenBank/DDBJ whole genome shotgun (WGS) entry which is preliminary data.</text>
</comment>
<dbReference type="RefSeq" id="WP_134339582.1">
    <property type="nucleotide sequence ID" value="NZ_SOPW01000005.1"/>
</dbReference>
<dbReference type="PANTHER" id="PTHR21310">
    <property type="entry name" value="AMINOGLYCOSIDE PHOSPHOTRANSFERASE-RELATED-RELATED"/>
    <property type="match status" value="1"/>
</dbReference>